<sequence length="509" mass="56794">MTQRHDEQVARVRPSGLKKGAVIAQSLDNQWVNAELTRDMIARGRSLSEVDDVRGKEVRAEYFRGLINTRQVVANRTYFYNNAAISRDYLYDDAARRAHQKLLADGSLVPFLLHEREPTDRPTNVDLDETAFTAWQETLATLPATARMTCLRMSWNDEQNRLDTQNALFRPFAARVQALTAKDLPLLAQQVGVEEERLPAFARRIGQVVDHSNELSVEGRPVTRNVLYERFVSVPGRPVSEGRYDRDKPFAGEIKQLIDLIYNVNLADALSMYPLTPGGSLQRVALQEWRDLRGSSSPSAAGRVIEDPDELSELLRFLQRQAFSTVQGGLTPAELDVLELGDIATLRETGAWNAYITAFDHLLADPATFGDRVGLVFDRYIALNRKIVELAAARRGGHSAFWSPVVEVVVNVGGSVVTAVTGDETWSLTGALGATALDTYGGSVRLVLRNRIAGRREQKFAREIATVRLETLAAWQRFQNLVERLPGYREVAPNPGASNSTTMRDDLEY</sequence>
<gene>
    <name evidence="1" type="ORF">HUT08_17510</name>
</gene>
<keyword evidence="2" id="KW-1185">Reference proteome</keyword>
<dbReference type="RefSeq" id="WP_176162758.1">
    <property type="nucleotide sequence ID" value="NZ_CP054929.1"/>
</dbReference>
<reference evidence="1 2" key="1">
    <citation type="submission" date="2020-06" db="EMBL/GenBank/DDBJ databases">
        <title>Genome mining for natural products.</title>
        <authorList>
            <person name="Zhang B."/>
            <person name="Shi J."/>
            <person name="Ge H."/>
        </authorList>
    </citation>
    <scope>NUCLEOTIDE SEQUENCE [LARGE SCALE GENOMIC DNA]</scope>
    <source>
        <strain evidence="1 2">NA00687</strain>
    </source>
</reference>
<evidence type="ECO:0000313" key="1">
    <source>
        <dbReference type="EMBL" id="QKW51034.1"/>
    </source>
</evidence>
<organism evidence="1 2">
    <name type="scientific">Streptomyces buecherae</name>
    <dbReference type="NCBI Taxonomy" id="2763006"/>
    <lineage>
        <taxon>Bacteria</taxon>
        <taxon>Bacillati</taxon>
        <taxon>Actinomycetota</taxon>
        <taxon>Actinomycetes</taxon>
        <taxon>Kitasatosporales</taxon>
        <taxon>Streptomycetaceae</taxon>
        <taxon>Streptomyces</taxon>
    </lineage>
</organism>
<dbReference type="EMBL" id="CP054929">
    <property type="protein sequence ID" value="QKW51034.1"/>
    <property type="molecule type" value="Genomic_DNA"/>
</dbReference>
<evidence type="ECO:0000313" key="2">
    <source>
        <dbReference type="Proteomes" id="UP000509303"/>
    </source>
</evidence>
<dbReference type="Proteomes" id="UP000509303">
    <property type="component" value="Chromosome"/>
</dbReference>
<dbReference type="AlphaFoldDB" id="A0A7H8N993"/>
<name>A0A7H8N993_9ACTN</name>
<protein>
    <submittedName>
        <fullName evidence="1">Uncharacterized protein</fullName>
    </submittedName>
</protein>
<accession>A0A7H8N993</accession>
<proteinExistence type="predicted"/>